<sequence>MYSKILIERVNDKIKVISPYNEQFVEEAHFLKGQWKNNAWWFDDSAIDSIRYLLQRMWNVTGEVPYENCCLLIKNYTKCVPRGAVYLFHRMVAKAFSRLSKIKMGADIDFMDGTIKPGGNLYFWETQVLEATFKICNFPLPATTLPEVQKAITEGWCEIKRQQAQ</sequence>
<evidence type="ECO:0000313" key="2">
    <source>
        <dbReference type="Proteomes" id="UP000461730"/>
    </source>
</evidence>
<protein>
    <submittedName>
        <fullName evidence="1">Uncharacterized protein</fullName>
    </submittedName>
</protein>
<gene>
    <name evidence="1" type="ORF">GO493_05545</name>
</gene>
<dbReference type="RefSeq" id="WP_157305096.1">
    <property type="nucleotide sequence ID" value="NZ_WRXN01000001.1"/>
</dbReference>
<proteinExistence type="predicted"/>
<name>A0A7K1U088_9BACT</name>
<dbReference type="Proteomes" id="UP000461730">
    <property type="component" value="Unassembled WGS sequence"/>
</dbReference>
<reference evidence="1 2" key="1">
    <citation type="submission" date="2019-12" db="EMBL/GenBank/DDBJ databases">
        <title>Chitinophaga sp. strain ysch24 (GDMCC 1.1355), whole genome shotgun sequence.</title>
        <authorList>
            <person name="Zhang X."/>
        </authorList>
    </citation>
    <scope>NUCLEOTIDE SEQUENCE [LARGE SCALE GENOMIC DNA]</scope>
    <source>
        <strain evidence="2">ysch24</strain>
    </source>
</reference>
<dbReference type="EMBL" id="WRXN01000001">
    <property type="protein sequence ID" value="MVT07716.1"/>
    <property type="molecule type" value="Genomic_DNA"/>
</dbReference>
<comment type="caution">
    <text evidence="1">The sequence shown here is derived from an EMBL/GenBank/DDBJ whole genome shotgun (WGS) entry which is preliminary data.</text>
</comment>
<accession>A0A7K1U088</accession>
<organism evidence="1 2">
    <name type="scientific">Chitinophaga tropicalis</name>
    <dbReference type="NCBI Taxonomy" id="2683588"/>
    <lineage>
        <taxon>Bacteria</taxon>
        <taxon>Pseudomonadati</taxon>
        <taxon>Bacteroidota</taxon>
        <taxon>Chitinophagia</taxon>
        <taxon>Chitinophagales</taxon>
        <taxon>Chitinophagaceae</taxon>
        <taxon>Chitinophaga</taxon>
    </lineage>
</organism>
<dbReference type="AlphaFoldDB" id="A0A7K1U088"/>
<keyword evidence="2" id="KW-1185">Reference proteome</keyword>
<evidence type="ECO:0000313" key="1">
    <source>
        <dbReference type="EMBL" id="MVT07716.1"/>
    </source>
</evidence>